<accession>A0A2P5I2P0</accession>
<evidence type="ECO:0000256" key="7">
    <source>
        <dbReference type="ARBA" id="ARBA00023136"/>
    </source>
</evidence>
<keyword evidence="13" id="KW-1185">Reference proteome</keyword>
<reference evidence="12" key="1">
    <citation type="submission" date="2017-09" db="EMBL/GenBank/DDBJ databases">
        <title>Polyketide synthases of a Diaporthe helianthi virulent isolate.</title>
        <authorList>
            <person name="Baroncelli R."/>
        </authorList>
    </citation>
    <scope>NUCLEOTIDE SEQUENCE [LARGE SCALE GENOMIC DNA]</scope>
    <source>
        <strain evidence="12">7/96</strain>
    </source>
</reference>
<evidence type="ECO:0000256" key="8">
    <source>
        <dbReference type="ARBA" id="ARBA00023180"/>
    </source>
</evidence>
<keyword evidence="5" id="KW-0560">Oxidoreductase</keyword>
<dbReference type="InterPro" id="IPR021765">
    <property type="entry name" value="UstYa-like"/>
</dbReference>
<organism evidence="12 13">
    <name type="scientific">Diaporthe helianthi</name>
    <dbReference type="NCBI Taxonomy" id="158607"/>
    <lineage>
        <taxon>Eukaryota</taxon>
        <taxon>Fungi</taxon>
        <taxon>Dikarya</taxon>
        <taxon>Ascomycota</taxon>
        <taxon>Pezizomycotina</taxon>
        <taxon>Sordariomycetes</taxon>
        <taxon>Sordariomycetidae</taxon>
        <taxon>Diaporthales</taxon>
        <taxon>Diaporthaceae</taxon>
        <taxon>Diaporthe</taxon>
    </lineage>
</organism>
<dbReference type="Proteomes" id="UP000094444">
    <property type="component" value="Unassembled WGS sequence"/>
</dbReference>
<evidence type="ECO:0000256" key="1">
    <source>
        <dbReference type="ARBA" id="ARBA00004167"/>
    </source>
</evidence>
<feature type="transmembrane region" description="Helical" evidence="11">
    <location>
        <begin position="51"/>
        <end position="72"/>
    </location>
</feature>
<dbReference type="PANTHER" id="PTHR33365">
    <property type="entry name" value="YALI0B05434P"/>
    <property type="match status" value="1"/>
</dbReference>
<dbReference type="GO" id="GO:0043386">
    <property type="term" value="P:mycotoxin biosynthetic process"/>
    <property type="evidence" value="ECO:0007669"/>
    <property type="project" value="InterPro"/>
</dbReference>
<evidence type="ECO:0000256" key="3">
    <source>
        <dbReference type="ARBA" id="ARBA00022692"/>
    </source>
</evidence>
<name>A0A2P5I2P0_DIAHE</name>
<dbReference type="AlphaFoldDB" id="A0A2P5I2P0"/>
<evidence type="ECO:0000256" key="9">
    <source>
        <dbReference type="ARBA" id="ARBA00035112"/>
    </source>
</evidence>
<dbReference type="STRING" id="158607.A0A2P5I2P0"/>
<evidence type="ECO:0008006" key="14">
    <source>
        <dbReference type="Google" id="ProtNLM"/>
    </source>
</evidence>
<evidence type="ECO:0000313" key="13">
    <source>
        <dbReference type="Proteomes" id="UP000094444"/>
    </source>
</evidence>
<evidence type="ECO:0000256" key="2">
    <source>
        <dbReference type="ARBA" id="ARBA00004685"/>
    </source>
</evidence>
<feature type="compositionally biased region" description="Basic and acidic residues" evidence="10">
    <location>
        <begin position="14"/>
        <end position="28"/>
    </location>
</feature>
<dbReference type="GO" id="GO:0016020">
    <property type="term" value="C:membrane"/>
    <property type="evidence" value="ECO:0007669"/>
    <property type="project" value="UniProtKB-SubCell"/>
</dbReference>
<keyword evidence="8" id="KW-0325">Glycoprotein</keyword>
<dbReference type="OrthoDB" id="3687641at2759"/>
<evidence type="ECO:0000313" key="12">
    <source>
        <dbReference type="EMBL" id="POS76792.1"/>
    </source>
</evidence>
<dbReference type="GO" id="GO:0016491">
    <property type="term" value="F:oxidoreductase activity"/>
    <property type="evidence" value="ECO:0007669"/>
    <property type="project" value="UniProtKB-KW"/>
</dbReference>
<comment type="pathway">
    <text evidence="2">Mycotoxin biosynthesis.</text>
</comment>
<comment type="caution">
    <text evidence="12">The sequence shown here is derived from an EMBL/GenBank/DDBJ whole genome shotgun (WGS) entry which is preliminary data.</text>
</comment>
<dbReference type="InParanoid" id="A0A2P5I2P0"/>
<evidence type="ECO:0000256" key="5">
    <source>
        <dbReference type="ARBA" id="ARBA00023002"/>
    </source>
</evidence>
<evidence type="ECO:0000256" key="11">
    <source>
        <dbReference type="SAM" id="Phobius"/>
    </source>
</evidence>
<gene>
    <name evidence="12" type="ORF">DHEL01_v204806</name>
</gene>
<keyword evidence="4 11" id="KW-1133">Transmembrane helix</keyword>
<protein>
    <recommendedName>
        <fullName evidence="14">Tat pathway signal sequence</fullName>
    </recommendedName>
</protein>
<evidence type="ECO:0000256" key="4">
    <source>
        <dbReference type="ARBA" id="ARBA00022989"/>
    </source>
</evidence>
<evidence type="ECO:0000256" key="6">
    <source>
        <dbReference type="ARBA" id="ARBA00023026"/>
    </source>
</evidence>
<sequence length="275" mass="30815">MNSSTTEEGYMALLDKEEYGESGEDKPKQHGLRYSDSSRQLVNSGLSNLKLVAAAGLGALCALAVTVLLLVWKINTGSHVGRYDCRLRSDAYFGDIPWTTVILEHDDRFQKTDPGLGQNGSLIWHEIKPTTMVAVSNPARYGLHGGGKMWENPNEFDDTAEAYTVSVMHHLHCLGNIKQYFHNARRGEVMTDNELAHLSHCTEVLRQAIMCHADLALERPTDTSVWPQRVSGWGNDHRCRDWDAVIAAVKKHAITRGTNGWRRMTEEDFRGPITL</sequence>
<comment type="subcellular location">
    <subcellularLocation>
        <location evidence="1">Membrane</location>
        <topology evidence="1">Single-pass membrane protein</topology>
    </subcellularLocation>
</comment>
<keyword evidence="6" id="KW-0843">Virulence</keyword>
<keyword evidence="3 11" id="KW-0812">Transmembrane</keyword>
<keyword evidence="7 11" id="KW-0472">Membrane</keyword>
<proteinExistence type="inferred from homology"/>
<dbReference type="Pfam" id="PF11807">
    <property type="entry name" value="UstYa"/>
    <property type="match status" value="1"/>
</dbReference>
<evidence type="ECO:0000256" key="10">
    <source>
        <dbReference type="SAM" id="MobiDB-lite"/>
    </source>
</evidence>
<comment type="similarity">
    <text evidence="9">Belongs to the ustYa family.</text>
</comment>
<dbReference type="EMBL" id="MAVT02000331">
    <property type="protein sequence ID" value="POS76792.1"/>
    <property type="molecule type" value="Genomic_DNA"/>
</dbReference>
<dbReference type="PANTHER" id="PTHR33365:SF11">
    <property type="entry name" value="TAT PATHWAY SIGNAL SEQUENCE"/>
    <property type="match status" value="1"/>
</dbReference>
<feature type="region of interest" description="Disordered" evidence="10">
    <location>
        <begin position="14"/>
        <end position="33"/>
    </location>
</feature>